<reference evidence="7 8" key="1">
    <citation type="submission" date="2023-08" db="EMBL/GenBank/DDBJ databases">
        <title>Black Yeasts Isolated from many extreme environments.</title>
        <authorList>
            <person name="Coleine C."/>
            <person name="Stajich J.E."/>
            <person name="Selbmann L."/>
        </authorList>
    </citation>
    <scope>NUCLEOTIDE SEQUENCE [LARGE SCALE GENOMIC DNA]</scope>
    <source>
        <strain evidence="7 8">CCFEE 5885</strain>
    </source>
</reference>
<evidence type="ECO:0000256" key="2">
    <source>
        <dbReference type="ARBA" id="ARBA00022692"/>
    </source>
</evidence>
<evidence type="ECO:0000256" key="4">
    <source>
        <dbReference type="ARBA" id="ARBA00023136"/>
    </source>
</evidence>
<evidence type="ECO:0000256" key="5">
    <source>
        <dbReference type="SAM" id="Phobius"/>
    </source>
</evidence>
<feature type="transmembrane region" description="Helical" evidence="5">
    <location>
        <begin position="301"/>
        <end position="329"/>
    </location>
</feature>
<evidence type="ECO:0000313" key="7">
    <source>
        <dbReference type="EMBL" id="KAK5080820.1"/>
    </source>
</evidence>
<evidence type="ECO:0000313" key="8">
    <source>
        <dbReference type="Proteomes" id="UP001345013"/>
    </source>
</evidence>
<accession>A0ABR0K033</accession>
<feature type="transmembrane region" description="Helical" evidence="5">
    <location>
        <begin position="86"/>
        <end position="108"/>
    </location>
</feature>
<dbReference type="EMBL" id="JAVRRG010000144">
    <property type="protein sequence ID" value="KAK5080820.1"/>
    <property type="molecule type" value="Genomic_DNA"/>
</dbReference>
<dbReference type="Proteomes" id="UP001345013">
    <property type="component" value="Unassembled WGS sequence"/>
</dbReference>
<proteinExistence type="predicted"/>
<dbReference type="InterPro" id="IPR032805">
    <property type="entry name" value="Wax_synthase_dom"/>
</dbReference>
<comment type="subcellular location">
    <subcellularLocation>
        <location evidence="1">Membrane</location>
        <topology evidence="1">Multi-pass membrane protein</topology>
    </subcellularLocation>
</comment>
<evidence type="ECO:0000259" key="6">
    <source>
        <dbReference type="Pfam" id="PF13813"/>
    </source>
</evidence>
<name>A0ABR0K033_9EURO</name>
<evidence type="ECO:0000256" key="3">
    <source>
        <dbReference type="ARBA" id="ARBA00022989"/>
    </source>
</evidence>
<organism evidence="7 8">
    <name type="scientific">Lithohypha guttulata</name>
    <dbReference type="NCBI Taxonomy" id="1690604"/>
    <lineage>
        <taxon>Eukaryota</taxon>
        <taxon>Fungi</taxon>
        <taxon>Dikarya</taxon>
        <taxon>Ascomycota</taxon>
        <taxon>Pezizomycotina</taxon>
        <taxon>Eurotiomycetes</taxon>
        <taxon>Chaetothyriomycetidae</taxon>
        <taxon>Chaetothyriales</taxon>
        <taxon>Trichomeriaceae</taxon>
        <taxon>Lithohypha</taxon>
    </lineage>
</organism>
<keyword evidence="3 5" id="KW-1133">Transmembrane helix</keyword>
<keyword evidence="8" id="KW-1185">Reference proteome</keyword>
<sequence>MDTEGSLYRRVLQDRQDLYNRALADGVYTPFICPWDLLPVVLLILGVTVTPRLPAAYGTPARYALTGSSFYYLVIRWPYVRTVGLTAGYGIGLSGFWGMIMTAILLILHDPGKDFRRIEIRKTKKERRASAASADGTGAFMQSGLVRKRAMPDLREASKEDEQVTGAVHDLQAYQYVWQEQPREFFHLIDWSADLMTTFRGINWNIRVPLKTYVVSPPEGDPPRLSEEAQRLNVGAMSRLQKSSLRNFLYYYLLNDIMKTFMMTDPYLLGLTTIDSPTPWPWLARLNEVVPYSTKFVRLSVSLTAVVSALTLIFSLNPLFFGTILPYLLGDKLYAVSKSPLLEVWMYPPQWGDMFTILCNKGLAGMWNTWWHQMFRYGISEPAIFLTERLRIKPRSQVGRALQLFVGFGLTASIHAAASSTTFSIRPGKPWHAFFFFISQGVGIMVQTEAARWLNKMADFPKSGNTLWMTLRAVRYGSSNLCLSASLEDWGSAQLIAGYHGFSGQKAAGGSDGGMEVDGTTVALAYTRSSIRQSLLIRYFSV</sequence>
<feature type="transmembrane region" description="Helical" evidence="5">
    <location>
        <begin position="27"/>
        <end position="49"/>
    </location>
</feature>
<evidence type="ECO:0000256" key="1">
    <source>
        <dbReference type="ARBA" id="ARBA00004141"/>
    </source>
</evidence>
<keyword evidence="4 5" id="KW-0472">Membrane</keyword>
<feature type="domain" description="Wax synthase" evidence="6">
    <location>
        <begin position="347"/>
        <end position="437"/>
    </location>
</feature>
<dbReference type="Pfam" id="PF13813">
    <property type="entry name" value="MBOAT_2"/>
    <property type="match status" value="1"/>
</dbReference>
<keyword evidence="2 5" id="KW-0812">Transmembrane</keyword>
<protein>
    <recommendedName>
        <fullName evidence="6">Wax synthase domain-containing protein</fullName>
    </recommendedName>
</protein>
<gene>
    <name evidence="7" type="ORF">LTR24_008394</name>
</gene>
<comment type="caution">
    <text evidence="7">The sequence shown here is derived from an EMBL/GenBank/DDBJ whole genome shotgun (WGS) entry which is preliminary data.</text>
</comment>